<evidence type="ECO:0000259" key="1">
    <source>
        <dbReference type="PROSITE" id="PS51379"/>
    </source>
</evidence>
<dbReference type="SUPFAM" id="SSF54292">
    <property type="entry name" value="2Fe-2S ferredoxin-like"/>
    <property type="match status" value="1"/>
</dbReference>
<accession>A0A383D0I7</accession>
<reference evidence="2" key="1">
    <citation type="submission" date="2018-05" db="EMBL/GenBank/DDBJ databases">
        <authorList>
            <person name="Lanie J.A."/>
            <person name="Ng W.-L."/>
            <person name="Kazmierczak K.M."/>
            <person name="Andrzejewski T.M."/>
            <person name="Davidsen T.M."/>
            <person name="Wayne K.J."/>
            <person name="Tettelin H."/>
            <person name="Glass J.I."/>
            <person name="Rusch D."/>
            <person name="Podicherti R."/>
            <person name="Tsui H.-C.T."/>
            <person name="Winkler M.E."/>
        </authorList>
    </citation>
    <scope>NUCLEOTIDE SEQUENCE</scope>
</reference>
<protein>
    <recommendedName>
        <fullName evidence="1">4Fe-4S ferredoxin-type domain-containing protein</fullName>
    </recommendedName>
</protein>
<dbReference type="GO" id="GO:0051536">
    <property type="term" value="F:iron-sulfur cluster binding"/>
    <property type="evidence" value="ECO:0007669"/>
    <property type="project" value="InterPro"/>
</dbReference>
<dbReference type="SUPFAM" id="SSF46548">
    <property type="entry name" value="alpha-helical ferredoxin"/>
    <property type="match status" value="1"/>
</dbReference>
<dbReference type="InterPro" id="IPR017896">
    <property type="entry name" value="4Fe4S_Fe-S-bd"/>
</dbReference>
<organism evidence="2">
    <name type="scientific">marine metagenome</name>
    <dbReference type="NCBI Taxonomy" id="408172"/>
    <lineage>
        <taxon>unclassified sequences</taxon>
        <taxon>metagenomes</taxon>
        <taxon>ecological metagenomes</taxon>
    </lineage>
</organism>
<sequence>MGEEIPHLCYSDKKSYRADGNCRACMVEIEGERVLAASCIRKPSENMKVFTSSDRAKKSRELVFELLLADQPKKEEAHDPDSNFWKWIDEVEVKDSRFPKKTACSPDVSHPSMAVNLDACIQCNLCVRACREVQVNDV</sequence>
<dbReference type="AlphaFoldDB" id="A0A383D0I7"/>
<name>A0A383D0I7_9ZZZZ</name>
<dbReference type="EMBL" id="UINC01212865">
    <property type="protein sequence ID" value="SVE37378.1"/>
    <property type="molecule type" value="Genomic_DNA"/>
</dbReference>
<evidence type="ECO:0000313" key="2">
    <source>
        <dbReference type="EMBL" id="SVE37378.1"/>
    </source>
</evidence>
<feature type="non-terminal residue" evidence="2">
    <location>
        <position position="138"/>
    </location>
</feature>
<dbReference type="PROSITE" id="PS51379">
    <property type="entry name" value="4FE4S_FER_2"/>
    <property type="match status" value="1"/>
</dbReference>
<gene>
    <name evidence="2" type="ORF">METZ01_LOCUS490232</name>
</gene>
<proteinExistence type="predicted"/>
<feature type="domain" description="4Fe-4S ferredoxin-type" evidence="1">
    <location>
        <begin position="111"/>
        <end position="138"/>
    </location>
</feature>
<dbReference type="Pfam" id="PF13510">
    <property type="entry name" value="Fer2_4"/>
    <property type="match status" value="1"/>
</dbReference>
<dbReference type="InterPro" id="IPR036010">
    <property type="entry name" value="2Fe-2S_ferredoxin-like_sf"/>
</dbReference>
<dbReference type="Gene3D" id="3.10.20.740">
    <property type="match status" value="1"/>
</dbReference>